<dbReference type="Pfam" id="PF02362">
    <property type="entry name" value="B3"/>
    <property type="match status" value="1"/>
</dbReference>
<reference evidence="8" key="1">
    <citation type="journal article" date="2017" name="Nature">
        <title>The genome of Chenopodium quinoa.</title>
        <authorList>
            <person name="Jarvis D.E."/>
            <person name="Ho Y.S."/>
            <person name="Lightfoot D.J."/>
            <person name="Schmoeckel S.M."/>
            <person name="Li B."/>
            <person name="Borm T.J.A."/>
            <person name="Ohyanagi H."/>
            <person name="Mineta K."/>
            <person name="Michell C.T."/>
            <person name="Saber N."/>
            <person name="Kharbatia N.M."/>
            <person name="Rupper R.R."/>
            <person name="Sharp A.R."/>
            <person name="Dally N."/>
            <person name="Boughton B.A."/>
            <person name="Woo Y.H."/>
            <person name="Gao G."/>
            <person name="Schijlen E.G.W.M."/>
            <person name="Guo X."/>
            <person name="Momin A.A."/>
            <person name="Negrao S."/>
            <person name="Al-Babili S."/>
            <person name="Gehring C."/>
            <person name="Roessner U."/>
            <person name="Jung C."/>
            <person name="Murphy K."/>
            <person name="Arold S.T."/>
            <person name="Gojobori T."/>
            <person name="van der Linden C.G."/>
            <person name="van Loo E.N."/>
            <person name="Jellen E.N."/>
            <person name="Maughan P.J."/>
            <person name="Tester M."/>
        </authorList>
    </citation>
    <scope>NUCLEOTIDE SEQUENCE [LARGE SCALE GENOMIC DNA]</scope>
    <source>
        <strain evidence="8">cv. PI 614886</strain>
    </source>
</reference>
<dbReference type="CDD" id="cd10017">
    <property type="entry name" value="B3_DNA"/>
    <property type="match status" value="1"/>
</dbReference>
<name>A0A803N1U9_CHEQI</name>
<evidence type="ECO:0000256" key="2">
    <source>
        <dbReference type="ARBA" id="ARBA00023015"/>
    </source>
</evidence>
<dbReference type="InterPro" id="IPR017956">
    <property type="entry name" value="AT_hook_DNA-bd_motif"/>
</dbReference>
<keyword evidence="3" id="KW-0238">DNA-binding</keyword>
<feature type="compositionally biased region" description="Basic residues" evidence="6">
    <location>
        <begin position="285"/>
        <end position="295"/>
    </location>
</feature>
<dbReference type="PROSITE" id="PS50863">
    <property type="entry name" value="B3"/>
    <property type="match status" value="2"/>
</dbReference>
<evidence type="ECO:0000313" key="8">
    <source>
        <dbReference type="EnsemblPlants" id="AUR62039039-RA:cds"/>
    </source>
</evidence>
<dbReference type="GO" id="GO:0003677">
    <property type="term" value="F:DNA binding"/>
    <property type="evidence" value="ECO:0007669"/>
    <property type="project" value="UniProtKB-KW"/>
</dbReference>
<dbReference type="PANTHER" id="PTHR31391">
    <property type="entry name" value="B3 DOMAIN-CONTAINING PROTEIN OS11G0197600-RELATED"/>
    <property type="match status" value="1"/>
</dbReference>
<keyword evidence="9" id="KW-1185">Reference proteome</keyword>
<feature type="compositionally biased region" description="Polar residues" evidence="6">
    <location>
        <begin position="206"/>
        <end position="224"/>
    </location>
</feature>
<feature type="domain" description="TF-B3" evidence="7">
    <location>
        <begin position="357"/>
        <end position="455"/>
    </location>
</feature>
<dbReference type="SUPFAM" id="SSF101936">
    <property type="entry name" value="DNA-binding pseudobarrel domain"/>
    <property type="match status" value="2"/>
</dbReference>
<evidence type="ECO:0000313" key="9">
    <source>
        <dbReference type="Proteomes" id="UP000596660"/>
    </source>
</evidence>
<reference evidence="8" key="2">
    <citation type="submission" date="2021-03" db="UniProtKB">
        <authorList>
            <consortium name="EnsemblPlants"/>
        </authorList>
    </citation>
    <scope>IDENTIFICATION</scope>
</reference>
<feature type="compositionally biased region" description="Polar residues" evidence="6">
    <location>
        <begin position="122"/>
        <end position="134"/>
    </location>
</feature>
<keyword evidence="5" id="KW-0539">Nucleus</keyword>
<feature type="region of interest" description="Disordered" evidence="6">
    <location>
        <begin position="276"/>
        <end position="303"/>
    </location>
</feature>
<dbReference type="OMA" id="HHNTVVP"/>
<dbReference type="GO" id="GO:0005634">
    <property type="term" value="C:nucleus"/>
    <property type="evidence" value="ECO:0007669"/>
    <property type="project" value="UniProtKB-SubCell"/>
</dbReference>
<proteinExistence type="predicted"/>
<evidence type="ECO:0000256" key="6">
    <source>
        <dbReference type="SAM" id="MobiDB-lite"/>
    </source>
</evidence>
<accession>A0A803N1U9</accession>
<keyword evidence="4" id="KW-0804">Transcription</keyword>
<dbReference type="InterPro" id="IPR015300">
    <property type="entry name" value="DNA-bd_pseudobarrel_sf"/>
</dbReference>
<organism evidence="8 9">
    <name type="scientific">Chenopodium quinoa</name>
    <name type="common">Quinoa</name>
    <dbReference type="NCBI Taxonomy" id="63459"/>
    <lineage>
        <taxon>Eukaryota</taxon>
        <taxon>Viridiplantae</taxon>
        <taxon>Streptophyta</taxon>
        <taxon>Embryophyta</taxon>
        <taxon>Tracheophyta</taxon>
        <taxon>Spermatophyta</taxon>
        <taxon>Magnoliopsida</taxon>
        <taxon>eudicotyledons</taxon>
        <taxon>Gunneridae</taxon>
        <taxon>Pentapetalae</taxon>
        <taxon>Caryophyllales</taxon>
        <taxon>Chenopodiaceae</taxon>
        <taxon>Chenopodioideae</taxon>
        <taxon>Atripliceae</taxon>
        <taxon>Chenopodium</taxon>
    </lineage>
</organism>
<evidence type="ECO:0000256" key="5">
    <source>
        <dbReference type="ARBA" id="ARBA00023242"/>
    </source>
</evidence>
<dbReference type="EnsemblPlants" id="AUR62039039-RA">
    <property type="protein sequence ID" value="AUR62039039-RA:cds"/>
    <property type="gene ID" value="AUR62039039"/>
</dbReference>
<feature type="compositionally biased region" description="Basic and acidic residues" evidence="6">
    <location>
        <begin position="191"/>
        <end position="205"/>
    </location>
</feature>
<dbReference type="Proteomes" id="UP000596660">
    <property type="component" value="Unplaced"/>
</dbReference>
<feature type="region of interest" description="Disordered" evidence="6">
    <location>
        <begin position="113"/>
        <end position="257"/>
    </location>
</feature>
<dbReference type="SMART" id="SM01019">
    <property type="entry name" value="B3"/>
    <property type="match status" value="1"/>
</dbReference>
<keyword evidence="2" id="KW-0805">Transcription regulation</keyword>
<dbReference type="PANTHER" id="PTHR31391:SF157">
    <property type="entry name" value="B3 DOMAIN-CONTAINING PROTEIN REM16"/>
    <property type="match status" value="1"/>
</dbReference>
<dbReference type="InterPro" id="IPR044837">
    <property type="entry name" value="REM16-like"/>
</dbReference>
<evidence type="ECO:0000259" key="7">
    <source>
        <dbReference type="PROSITE" id="PS50863"/>
    </source>
</evidence>
<feature type="compositionally biased region" description="Basic and acidic residues" evidence="6">
    <location>
        <begin position="160"/>
        <end position="172"/>
    </location>
</feature>
<dbReference type="PRINTS" id="PR00929">
    <property type="entry name" value="ATHOOK"/>
</dbReference>
<evidence type="ECO:0000256" key="3">
    <source>
        <dbReference type="ARBA" id="ARBA00023125"/>
    </source>
</evidence>
<evidence type="ECO:0000256" key="1">
    <source>
        <dbReference type="ARBA" id="ARBA00004123"/>
    </source>
</evidence>
<evidence type="ECO:0000256" key="4">
    <source>
        <dbReference type="ARBA" id="ARBA00023163"/>
    </source>
</evidence>
<feature type="domain" description="TF-B3" evidence="7">
    <location>
        <begin position="1"/>
        <end position="54"/>
    </location>
</feature>
<comment type="subcellular location">
    <subcellularLocation>
        <location evidence="1">Nucleus</location>
    </subcellularLocation>
</comment>
<dbReference type="Gene3D" id="2.40.330.10">
    <property type="entry name" value="DNA-binding pseudobarrel domain"/>
    <property type="match status" value="2"/>
</dbReference>
<protein>
    <recommendedName>
        <fullName evidence="7">TF-B3 domain-containing protein</fullName>
    </recommendedName>
</protein>
<dbReference type="Gramene" id="AUR62039039-RA">
    <property type="protein sequence ID" value="AUR62039039-RA:cds"/>
    <property type="gene ID" value="AUR62039039"/>
</dbReference>
<dbReference type="InterPro" id="IPR003340">
    <property type="entry name" value="B3_DNA-bd"/>
</dbReference>
<dbReference type="AlphaFoldDB" id="A0A803N1U9"/>
<sequence length="470" mass="53451">MACGHVDIQTTDNVLLVGNEWKDFVKTYELRENCLLMFKYKRNSSFEVLIFDQESFCEEEASYFIKKCSHPKPVHENHKKRIVREGSNTNVIGDNIDDDSAYVVSKKSKNNVDGEVNCLGRENTQNPRNQTSNLVIKKNGRGRPRKIKEPCNSWSKSKAQSKEKPGINEATHEVSQVSLRDLNTPENGESSPEKDHSNKLKDQIDKNPSGSDTAQKPGTNSGRDWSTPEDREGSLEMNNHHKSKTLSGKEPSENGTAEKISQVLGSKPIVLNFEECSPTADDSHSHRRKRGRPKKQAVPMSSMKQVSRSGLTCFLCPEIVSSEKGYPEYVSNRRAVTEMEKEDALRRATQERTEKSFTVVMRPSSVYRRFYLSIPAEWMNKHLALQNQDIVLRVEDNIWHTKFYYNGKRCVGGLCGGWKKFAFENSLEEFDVLLFKLANPKDDATVFDVEIFRVIPKILPPLQVNSSILT</sequence>